<dbReference type="Pfam" id="PF13181">
    <property type="entry name" value="TPR_8"/>
    <property type="match status" value="2"/>
</dbReference>
<dbReference type="InterPro" id="IPR011990">
    <property type="entry name" value="TPR-like_helical_dom_sf"/>
</dbReference>
<dbReference type="PANTHER" id="PTHR12558:SF13">
    <property type="entry name" value="CELL DIVISION CYCLE PROTEIN 27 HOMOLOG"/>
    <property type="match status" value="1"/>
</dbReference>
<keyword evidence="2" id="KW-0472">Membrane</keyword>
<proteinExistence type="predicted"/>
<dbReference type="InterPro" id="IPR019734">
    <property type="entry name" value="TPR_rpt"/>
</dbReference>
<feature type="repeat" description="TPR" evidence="1">
    <location>
        <begin position="207"/>
        <end position="240"/>
    </location>
</feature>
<evidence type="ECO:0000313" key="4">
    <source>
        <dbReference type="Proteomes" id="UP000285961"/>
    </source>
</evidence>
<dbReference type="Proteomes" id="UP000285961">
    <property type="component" value="Unassembled WGS sequence"/>
</dbReference>
<feature type="repeat" description="TPR" evidence="1">
    <location>
        <begin position="377"/>
        <end position="410"/>
    </location>
</feature>
<keyword evidence="2" id="KW-0812">Transmembrane</keyword>
<dbReference type="SMART" id="SM00028">
    <property type="entry name" value="TPR"/>
    <property type="match status" value="5"/>
</dbReference>
<dbReference type="PROSITE" id="PS50005">
    <property type="entry name" value="TPR"/>
    <property type="match status" value="3"/>
</dbReference>
<sequence>MLPRTSRNGDLIPVRSRGVTMTRIHRITIGFVGCVLLVSLLLTLFLPTVCKSIGWWQYHRAEKLNQRIGEAVANEYPPPGETIPDATIRRINKLTSRRETSYQRAVAAFSAARSLRSSALNDRDLVALANSHIGALGGSYPPLQTISEWKQTVTSARSELETALQLNSENKDAYSALIHFYLREPEPNPEKAVDVCRKFEKRFPDDPDMHASYGYALENSHDRDSAMQHFLKAVELDPLHTANIQLSWLFARDGNLDEAIEVLEKFIKRKPSLGLRSAQVQMDHLSRARDRIAQSEAALSQNPNDIEAIKILAEAHSRIGAEEMALHWLERAYELNPNDSDVIWRLALKKSTMGKAEAAIELYDILLDNAEKPISRESILILLGDASFKAGDSDKALACYKKAVESTPHASSWALFHLAKYYDKIGNDKLAEEYSRKYVEHRKRDEELLANIRALLKGFL</sequence>
<evidence type="ECO:0000313" key="3">
    <source>
        <dbReference type="EMBL" id="RJP66245.1"/>
    </source>
</evidence>
<dbReference type="Gene3D" id="1.25.40.10">
    <property type="entry name" value="Tetratricopeptide repeat domain"/>
    <property type="match status" value="2"/>
</dbReference>
<evidence type="ECO:0000256" key="1">
    <source>
        <dbReference type="PROSITE-ProRule" id="PRU00339"/>
    </source>
</evidence>
<reference evidence="3 4" key="1">
    <citation type="journal article" date="2017" name="ISME J.">
        <title>Energy and carbon metabolisms in a deep terrestrial subsurface fluid microbial community.</title>
        <authorList>
            <person name="Momper L."/>
            <person name="Jungbluth S.P."/>
            <person name="Lee M.D."/>
            <person name="Amend J.P."/>
        </authorList>
    </citation>
    <scope>NUCLEOTIDE SEQUENCE [LARGE SCALE GENOMIC DNA]</scope>
    <source>
        <strain evidence="3">SURF_17</strain>
    </source>
</reference>
<evidence type="ECO:0000256" key="2">
    <source>
        <dbReference type="SAM" id="Phobius"/>
    </source>
</evidence>
<feature type="transmembrane region" description="Helical" evidence="2">
    <location>
        <begin position="27"/>
        <end position="46"/>
    </location>
</feature>
<organism evidence="3 4">
    <name type="scientific">Candidatus Abyssobacteria bacterium SURF_17</name>
    <dbReference type="NCBI Taxonomy" id="2093361"/>
    <lineage>
        <taxon>Bacteria</taxon>
        <taxon>Pseudomonadati</taxon>
        <taxon>Candidatus Hydrogenedentota</taxon>
        <taxon>Candidatus Abyssobacteria</taxon>
    </lineage>
</organism>
<accession>A0A419ES39</accession>
<dbReference type="PANTHER" id="PTHR12558">
    <property type="entry name" value="CELL DIVISION CYCLE 16,23,27"/>
    <property type="match status" value="1"/>
</dbReference>
<protein>
    <submittedName>
        <fullName evidence="3">Uncharacterized protein</fullName>
    </submittedName>
</protein>
<dbReference type="EMBL" id="QZKI01000118">
    <property type="protein sequence ID" value="RJP66245.1"/>
    <property type="molecule type" value="Genomic_DNA"/>
</dbReference>
<gene>
    <name evidence="3" type="ORF">C4532_16290</name>
</gene>
<dbReference type="Pfam" id="PF13432">
    <property type="entry name" value="TPR_16"/>
    <property type="match status" value="1"/>
</dbReference>
<dbReference type="AlphaFoldDB" id="A0A419ES39"/>
<keyword evidence="1" id="KW-0802">TPR repeat</keyword>
<feature type="repeat" description="TPR" evidence="1">
    <location>
        <begin position="306"/>
        <end position="339"/>
    </location>
</feature>
<comment type="caution">
    <text evidence="3">The sequence shown here is derived from an EMBL/GenBank/DDBJ whole genome shotgun (WGS) entry which is preliminary data.</text>
</comment>
<name>A0A419ES39_9BACT</name>
<dbReference type="SUPFAM" id="SSF48452">
    <property type="entry name" value="TPR-like"/>
    <property type="match status" value="1"/>
</dbReference>
<keyword evidence="2" id="KW-1133">Transmembrane helix</keyword>